<dbReference type="Proteomes" id="UP001477278">
    <property type="component" value="Unassembled WGS sequence"/>
</dbReference>
<sequence>MKNVIDSLWDDYQTTHFLFTQRLSDDFPFAIVTAHNPLGTRLSPSQNRLLDRQLQSKIQQYNRPYRALVGAAPDLSHMEKSWAIFIDKEQAVELGREFNQYAIYYVNRGLISLIACLDTIKPEVAMGAFNHRLRLVYELPECGHIRDE</sequence>
<reference evidence="1 2" key="1">
    <citation type="submission" date="2024-05" db="EMBL/GenBank/DDBJ databases">
        <title>Genome sequencing of Marine Estuary Bacteria, Shewanella vesiculosa and S. baltica, and Pseudomonas syringae.</title>
        <authorList>
            <person name="Gurung A."/>
            <person name="Maclea K.S."/>
        </authorList>
    </citation>
    <scope>NUCLEOTIDE SEQUENCE [LARGE SCALE GENOMIC DNA]</scope>
    <source>
        <strain evidence="1 2">1A</strain>
    </source>
</reference>
<evidence type="ECO:0000313" key="1">
    <source>
        <dbReference type="EMBL" id="MEO3681581.1"/>
    </source>
</evidence>
<keyword evidence="2" id="KW-1185">Reference proteome</keyword>
<name>A0ABV0FQ83_9GAMM</name>
<gene>
    <name evidence="1" type="ORF">ABHN84_04655</name>
</gene>
<evidence type="ECO:0000313" key="2">
    <source>
        <dbReference type="Proteomes" id="UP001477278"/>
    </source>
</evidence>
<accession>A0ABV0FQ83</accession>
<organism evidence="1 2">
    <name type="scientific">Shewanella vesiculosa</name>
    <dbReference type="NCBI Taxonomy" id="518738"/>
    <lineage>
        <taxon>Bacteria</taxon>
        <taxon>Pseudomonadati</taxon>
        <taxon>Pseudomonadota</taxon>
        <taxon>Gammaproteobacteria</taxon>
        <taxon>Alteromonadales</taxon>
        <taxon>Shewanellaceae</taxon>
        <taxon>Shewanella</taxon>
    </lineage>
</organism>
<comment type="caution">
    <text evidence="1">The sequence shown here is derived from an EMBL/GenBank/DDBJ whole genome shotgun (WGS) entry which is preliminary data.</text>
</comment>
<proteinExistence type="predicted"/>
<dbReference type="EMBL" id="JBDPZN010000001">
    <property type="protein sequence ID" value="MEO3681581.1"/>
    <property type="molecule type" value="Genomic_DNA"/>
</dbReference>
<dbReference type="RefSeq" id="WP_124017308.1">
    <property type="nucleotide sequence ID" value="NZ_JBDPZN010000001.1"/>
</dbReference>
<protein>
    <submittedName>
        <fullName evidence="1">DUF3293 domain-containing protein</fullName>
    </submittedName>
</protein>
<dbReference type="Pfam" id="PF11697">
    <property type="entry name" value="DUF3293"/>
    <property type="match status" value="1"/>
</dbReference>
<dbReference type="InterPro" id="IPR021710">
    <property type="entry name" value="DUF3293"/>
</dbReference>